<dbReference type="SUPFAM" id="SSF143011">
    <property type="entry name" value="RelE-like"/>
    <property type="match status" value="1"/>
</dbReference>
<proteinExistence type="inferred from homology"/>
<reference evidence="3 4" key="1">
    <citation type="submission" date="2014-07" db="EMBL/GenBank/DDBJ databases">
        <authorList>
            <person name="McCorrison J."/>
            <person name="Sanka R."/>
            <person name="Torralba M."/>
            <person name="Gillis M."/>
            <person name="Haft D.H."/>
            <person name="Methe B."/>
            <person name="Sutton G."/>
            <person name="Nelson K.E."/>
        </authorList>
    </citation>
    <scope>NUCLEOTIDE SEQUENCE [LARGE SCALE GENOMIC DNA]</scope>
    <source>
        <strain evidence="3 4">S7-1-13</strain>
    </source>
</reference>
<dbReference type="eggNOG" id="COG2026">
    <property type="taxonomic scope" value="Bacteria"/>
</dbReference>
<dbReference type="RefSeq" id="WP_037328505.1">
    <property type="nucleotide sequence ID" value="NZ_JRMW01000040.1"/>
</dbReference>
<organism evidence="3 4">
    <name type="scientific">Anaerococcus lactolyticus S7-1-13</name>
    <dbReference type="NCBI Taxonomy" id="1284686"/>
    <lineage>
        <taxon>Bacteria</taxon>
        <taxon>Bacillati</taxon>
        <taxon>Bacillota</taxon>
        <taxon>Tissierellia</taxon>
        <taxon>Tissierellales</taxon>
        <taxon>Peptoniphilaceae</taxon>
        <taxon>Anaerococcus</taxon>
    </lineage>
</organism>
<dbReference type="PANTHER" id="PTHR35601">
    <property type="entry name" value="TOXIN RELE"/>
    <property type="match status" value="1"/>
</dbReference>
<dbReference type="InterPro" id="IPR035093">
    <property type="entry name" value="RelE/ParE_toxin_dom_sf"/>
</dbReference>
<dbReference type="Proteomes" id="UP000029579">
    <property type="component" value="Unassembled WGS sequence"/>
</dbReference>
<dbReference type="PANTHER" id="PTHR35601:SF1">
    <property type="entry name" value="TOXIN RELE"/>
    <property type="match status" value="1"/>
</dbReference>
<name>A0A095X0K1_9FIRM</name>
<dbReference type="Pfam" id="PF05016">
    <property type="entry name" value="ParE_toxin"/>
    <property type="match status" value="1"/>
</dbReference>
<comment type="similarity">
    <text evidence="1">Belongs to the RelE toxin family.</text>
</comment>
<evidence type="ECO:0000313" key="4">
    <source>
        <dbReference type="Proteomes" id="UP000029579"/>
    </source>
</evidence>
<dbReference type="OrthoDB" id="9805098at2"/>
<keyword evidence="2" id="KW-1277">Toxin-antitoxin system</keyword>
<evidence type="ECO:0000256" key="1">
    <source>
        <dbReference type="ARBA" id="ARBA00006226"/>
    </source>
</evidence>
<evidence type="ECO:0000256" key="2">
    <source>
        <dbReference type="ARBA" id="ARBA00022649"/>
    </source>
</evidence>
<dbReference type="AlphaFoldDB" id="A0A095X0K1"/>
<gene>
    <name evidence="3" type="ORF">HMPREF1630_07810</name>
</gene>
<accession>A0A095X0K1</accession>
<evidence type="ECO:0000313" key="3">
    <source>
        <dbReference type="EMBL" id="KGF03338.1"/>
    </source>
</evidence>
<dbReference type="EMBL" id="JRMW01000040">
    <property type="protein sequence ID" value="KGF03338.1"/>
    <property type="molecule type" value="Genomic_DNA"/>
</dbReference>
<dbReference type="InterPro" id="IPR007712">
    <property type="entry name" value="RelE/ParE_toxin"/>
</dbReference>
<comment type="caution">
    <text evidence="3">The sequence shown here is derived from an EMBL/GenBank/DDBJ whole genome shotgun (WGS) entry which is preliminary data.</text>
</comment>
<dbReference type="Gene3D" id="3.30.2310.20">
    <property type="entry name" value="RelE-like"/>
    <property type="match status" value="1"/>
</dbReference>
<protein>
    <submittedName>
        <fullName evidence="3">RelE-domain-containing protein</fullName>
    </submittedName>
</protein>
<sequence length="88" mass="10425">MTYRLVVSENVRKKIKEMDKHLGLMLAKDMKAKLDGLENPRRFGKALVGEYKRLWRYRIGAYRVICDIRDDELIVLAIDIGHIKNMYE</sequence>
<dbReference type="NCBIfam" id="TIGR02385">
    <property type="entry name" value="RelE_StbE"/>
    <property type="match status" value="1"/>
</dbReference>